<evidence type="ECO:0000259" key="1">
    <source>
        <dbReference type="PROSITE" id="PS51263"/>
    </source>
</evidence>
<name>A0A0F9FFR2_9ZZZZ</name>
<dbReference type="PROSITE" id="PS51263">
    <property type="entry name" value="ADF_H"/>
    <property type="match status" value="1"/>
</dbReference>
<feature type="domain" description="ADF-H" evidence="1">
    <location>
        <begin position="1"/>
        <end position="55"/>
    </location>
</feature>
<reference evidence="2" key="1">
    <citation type="journal article" date="2015" name="Nature">
        <title>Complex archaea that bridge the gap between prokaryotes and eukaryotes.</title>
        <authorList>
            <person name="Spang A."/>
            <person name="Saw J.H."/>
            <person name="Jorgensen S.L."/>
            <person name="Zaremba-Niedzwiedzka K."/>
            <person name="Martijn J."/>
            <person name="Lind A.E."/>
            <person name="van Eijk R."/>
            <person name="Schleper C."/>
            <person name="Guy L."/>
            <person name="Ettema T.J."/>
        </authorList>
    </citation>
    <scope>NUCLEOTIDE SEQUENCE</scope>
</reference>
<comment type="caution">
    <text evidence="2">The sequence shown here is derived from an EMBL/GenBank/DDBJ whole genome shotgun (WGS) entry which is preliminary data.</text>
</comment>
<dbReference type="GO" id="GO:0003779">
    <property type="term" value="F:actin binding"/>
    <property type="evidence" value="ECO:0007669"/>
    <property type="project" value="InterPro"/>
</dbReference>
<evidence type="ECO:0000313" key="2">
    <source>
        <dbReference type="EMBL" id="KKL56090.1"/>
    </source>
</evidence>
<dbReference type="InterPro" id="IPR002108">
    <property type="entry name" value="ADF-H"/>
</dbReference>
<accession>A0A0F9FFR2</accession>
<organism evidence="2">
    <name type="scientific">marine sediment metagenome</name>
    <dbReference type="NCBI Taxonomy" id="412755"/>
    <lineage>
        <taxon>unclassified sequences</taxon>
        <taxon>metagenomes</taxon>
        <taxon>ecological metagenomes</taxon>
    </lineage>
</organism>
<sequence>MNLKNPKKTKFVYLRLTPQMNNDLSVLAATYSTTRAHIMRTFITEGVKKELKVKE</sequence>
<protein>
    <recommendedName>
        <fullName evidence="1">ADF-H domain-containing protein</fullName>
    </recommendedName>
</protein>
<proteinExistence type="predicted"/>
<dbReference type="EMBL" id="LAZR01030612">
    <property type="protein sequence ID" value="KKL56090.1"/>
    <property type="molecule type" value="Genomic_DNA"/>
</dbReference>
<gene>
    <name evidence="2" type="ORF">LCGC14_2248880</name>
</gene>
<dbReference type="AlphaFoldDB" id="A0A0F9FFR2"/>